<dbReference type="SUPFAM" id="SSF159127">
    <property type="entry name" value="HupF/HypC-like"/>
    <property type="match status" value="1"/>
</dbReference>
<evidence type="ECO:0000256" key="1">
    <source>
        <dbReference type="ARBA" id="ARBA00006018"/>
    </source>
</evidence>
<dbReference type="Pfam" id="PF01455">
    <property type="entry name" value="HupF_HypC"/>
    <property type="match status" value="1"/>
</dbReference>
<dbReference type="EMBL" id="AMEM01000044">
    <property type="protein sequence ID" value="EKX87405.1"/>
    <property type="molecule type" value="Genomic_DNA"/>
</dbReference>
<accession>L1M8N7</accession>
<dbReference type="InterPro" id="IPR019812">
    <property type="entry name" value="Hydgase_assmbl_chp_CS"/>
</dbReference>
<dbReference type="HOGENOM" id="CLU_159381_1_1_11"/>
<keyword evidence="3" id="KW-1185">Reference proteome</keyword>
<sequence>MCLGVPAQVVDIHDTARATVSISGVSRMISTDLMMGEELAVGDWVLIHVGFALGKIDEAEATETLKQIKQLGGGTFEDELESFTSSQIE</sequence>
<dbReference type="Gene3D" id="2.30.30.140">
    <property type="match status" value="1"/>
</dbReference>
<dbReference type="PRINTS" id="PR00445">
    <property type="entry name" value="HUPFHYPC"/>
</dbReference>
<dbReference type="PANTHER" id="PTHR35177:SF2">
    <property type="entry name" value="HYDROGENASE MATURATION FACTOR HYBG"/>
    <property type="match status" value="1"/>
</dbReference>
<dbReference type="Proteomes" id="UP000010445">
    <property type="component" value="Unassembled WGS sequence"/>
</dbReference>
<dbReference type="NCBIfam" id="TIGR00074">
    <property type="entry name" value="hypC_hupF"/>
    <property type="match status" value="1"/>
</dbReference>
<dbReference type="GO" id="GO:1902670">
    <property type="term" value="F:carbon dioxide binding"/>
    <property type="evidence" value="ECO:0007669"/>
    <property type="project" value="TreeGrafter"/>
</dbReference>
<dbReference type="RefSeq" id="WP_006062534.1">
    <property type="nucleotide sequence ID" value="NZ_KB290826.1"/>
</dbReference>
<dbReference type="PANTHER" id="PTHR35177">
    <property type="entry name" value="HYDROGENASE MATURATION FACTOR HYBG"/>
    <property type="match status" value="1"/>
</dbReference>
<gene>
    <name evidence="2" type="ORF">HMPREF9997_02731</name>
</gene>
<dbReference type="STRING" id="1035195.HMPREF9997_02731"/>
<evidence type="ECO:0000313" key="3">
    <source>
        <dbReference type="Proteomes" id="UP000010445"/>
    </source>
</evidence>
<dbReference type="GO" id="GO:0051604">
    <property type="term" value="P:protein maturation"/>
    <property type="evidence" value="ECO:0007669"/>
    <property type="project" value="TreeGrafter"/>
</dbReference>
<dbReference type="FunFam" id="2.30.30.140:FF:000022">
    <property type="entry name" value="Hydrogenase assembly chaperone HybG"/>
    <property type="match status" value="1"/>
</dbReference>
<dbReference type="InterPro" id="IPR001109">
    <property type="entry name" value="Hydrogenase_HupF/HypC"/>
</dbReference>
<reference evidence="2 3" key="1">
    <citation type="submission" date="2012-05" db="EMBL/GenBank/DDBJ databases">
        <authorList>
            <person name="Weinstock G."/>
            <person name="Sodergren E."/>
            <person name="Lobos E.A."/>
            <person name="Fulton L."/>
            <person name="Fulton R."/>
            <person name="Courtney L."/>
            <person name="Fronick C."/>
            <person name="O'Laughlin M."/>
            <person name="Godfrey J."/>
            <person name="Wilson R.M."/>
            <person name="Miner T."/>
            <person name="Farmer C."/>
            <person name="Delehaunty K."/>
            <person name="Cordes M."/>
            <person name="Minx P."/>
            <person name="Tomlinson C."/>
            <person name="Chen J."/>
            <person name="Wollam A."/>
            <person name="Pepin K.H."/>
            <person name="Bhonagiri V."/>
            <person name="Zhang X."/>
            <person name="Suruliraj S."/>
            <person name="Warren W."/>
            <person name="Mitreva M."/>
            <person name="Mardis E.R."/>
            <person name="Wilson R.K."/>
        </authorList>
    </citation>
    <scope>NUCLEOTIDE SEQUENCE [LARGE SCALE GENOMIC DNA]</scope>
    <source>
        <strain evidence="2 3">F0235</strain>
    </source>
</reference>
<proteinExistence type="inferred from homology"/>
<dbReference type="GO" id="GO:0005506">
    <property type="term" value="F:iron ion binding"/>
    <property type="evidence" value="ECO:0007669"/>
    <property type="project" value="TreeGrafter"/>
</dbReference>
<name>L1M8N7_9CORY</name>
<comment type="similarity">
    <text evidence="1">Belongs to the HupF/HypC family.</text>
</comment>
<evidence type="ECO:0000313" key="2">
    <source>
        <dbReference type="EMBL" id="EKX87405.1"/>
    </source>
</evidence>
<dbReference type="PATRIC" id="fig|1035195.3.peg.2446"/>
<comment type="caution">
    <text evidence="2">The sequence shown here is derived from an EMBL/GenBank/DDBJ whole genome shotgun (WGS) entry which is preliminary data.</text>
</comment>
<dbReference type="OrthoDB" id="9806017at2"/>
<dbReference type="eggNOG" id="COG0298">
    <property type="taxonomic scope" value="Bacteria"/>
</dbReference>
<protein>
    <submittedName>
        <fullName evidence="2">Hydrogenase assembly chaperone HypC/HupF</fullName>
    </submittedName>
</protein>
<dbReference type="AlphaFoldDB" id="L1M8N7"/>
<organism evidence="2 3">
    <name type="scientific">Corynebacterium durum F0235</name>
    <dbReference type="NCBI Taxonomy" id="1035195"/>
    <lineage>
        <taxon>Bacteria</taxon>
        <taxon>Bacillati</taxon>
        <taxon>Actinomycetota</taxon>
        <taxon>Actinomycetes</taxon>
        <taxon>Mycobacteriales</taxon>
        <taxon>Corynebacteriaceae</taxon>
        <taxon>Corynebacterium</taxon>
    </lineage>
</organism>
<dbReference type="PROSITE" id="PS01097">
    <property type="entry name" value="HUPF_HYPC"/>
    <property type="match status" value="1"/>
</dbReference>